<dbReference type="GO" id="GO:0005886">
    <property type="term" value="C:plasma membrane"/>
    <property type="evidence" value="ECO:0007669"/>
    <property type="project" value="UniProtKB-SubCell"/>
</dbReference>
<dbReference type="SUPFAM" id="SSF161098">
    <property type="entry name" value="MetI-like"/>
    <property type="match status" value="1"/>
</dbReference>
<dbReference type="InterPro" id="IPR035906">
    <property type="entry name" value="MetI-like_sf"/>
</dbReference>
<keyword evidence="4" id="KW-1003">Cell membrane</keyword>
<keyword evidence="3 8" id="KW-0813">Transport</keyword>
<evidence type="ECO:0000256" key="7">
    <source>
        <dbReference type="ARBA" id="ARBA00023136"/>
    </source>
</evidence>
<feature type="transmembrane region" description="Helical" evidence="8">
    <location>
        <begin position="112"/>
        <end position="138"/>
    </location>
</feature>
<evidence type="ECO:0000256" key="8">
    <source>
        <dbReference type="RuleBase" id="RU363032"/>
    </source>
</evidence>
<accession>A0A1M5XQX0</accession>
<dbReference type="OrthoDB" id="8404154at2"/>
<dbReference type="InterPro" id="IPR000515">
    <property type="entry name" value="MetI-like"/>
</dbReference>
<feature type="transmembrane region" description="Helical" evidence="8">
    <location>
        <begin position="150"/>
        <end position="167"/>
    </location>
</feature>
<comment type="similarity">
    <text evidence="2">Belongs to the binding-protein-dependent transport system permease family. CysTW subfamily.</text>
</comment>
<dbReference type="Gene3D" id="1.10.3720.10">
    <property type="entry name" value="MetI-like"/>
    <property type="match status" value="1"/>
</dbReference>
<dbReference type="Pfam" id="PF00528">
    <property type="entry name" value="BPD_transp_1"/>
    <property type="match status" value="1"/>
</dbReference>
<proteinExistence type="inferred from homology"/>
<feature type="domain" description="ABC transmembrane type-1" evidence="9">
    <location>
        <begin position="32"/>
        <end position="240"/>
    </location>
</feature>
<feature type="transmembrane region" description="Helical" evidence="8">
    <location>
        <begin position="32"/>
        <end position="58"/>
    </location>
</feature>
<dbReference type="PANTHER" id="PTHR42929:SF1">
    <property type="entry name" value="INNER MEMBRANE ABC TRANSPORTER PERMEASE PROTEIN YDCU-RELATED"/>
    <property type="match status" value="1"/>
</dbReference>
<dbReference type="EMBL" id="FQXV01000006">
    <property type="protein sequence ID" value="SHI02149.1"/>
    <property type="molecule type" value="Genomic_DNA"/>
</dbReference>
<comment type="subcellular location">
    <subcellularLocation>
        <location evidence="1 8">Cell membrane</location>
        <topology evidence="1 8">Multi-pass membrane protein</topology>
    </subcellularLocation>
</comment>
<sequence length="253" mass="27289">MVVLRSFSAPGGGVTLDNFADIFTKRLYRQAVVNSVLVSIFSALIGIVIAFLGAKAAHGAKTPLRNFFMSVLNMSSNFAGIPLAFSFIILMGNVGVLVILGRQLGIGFLTDFNLYSLNGLLLTYVYFQVPLATLLLIPAFDGLRPEWRESVSLLGGGSLTYWFRVAVPNLLPSLLGTLSILFANAIAAYATAYALLQNNFNLLPIRISEQFVGEVTQHREFGSALAVVLMVLMVLANVVSNLILKGRRGGGRS</sequence>
<name>A0A1M5XQX0_9FIRM</name>
<gene>
    <name evidence="10" type="ORF">SAMN02745823_01956</name>
</gene>
<evidence type="ECO:0000259" key="9">
    <source>
        <dbReference type="PROSITE" id="PS50928"/>
    </source>
</evidence>
<keyword evidence="5 8" id="KW-0812">Transmembrane</keyword>
<dbReference type="AlphaFoldDB" id="A0A1M5XQX0"/>
<dbReference type="Proteomes" id="UP000183995">
    <property type="component" value="Unassembled WGS sequence"/>
</dbReference>
<evidence type="ECO:0000313" key="10">
    <source>
        <dbReference type="EMBL" id="SHI02149.1"/>
    </source>
</evidence>
<feature type="transmembrane region" description="Helical" evidence="8">
    <location>
        <begin position="78"/>
        <end position="100"/>
    </location>
</feature>
<dbReference type="STRING" id="1123282.SAMN02745823_01956"/>
<keyword evidence="7 8" id="KW-0472">Membrane</keyword>
<dbReference type="RefSeq" id="WP_084726409.1">
    <property type="nucleotide sequence ID" value="NZ_FQXV01000006.1"/>
</dbReference>
<dbReference type="PANTHER" id="PTHR42929">
    <property type="entry name" value="INNER MEMBRANE ABC TRANSPORTER PERMEASE PROTEIN YDCU-RELATED-RELATED"/>
    <property type="match status" value="1"/>
</dbReference>
<organism evidence="10 11">
    <name type="scientific">Sporobacter termitidis DSM 10068</name>
    <dbReference type="NCBI Taxonomy" id="1123282"/>
    <lineage>
        <taxon>Bacteria</taxon>
        <taxon>Bacillati</taxon>
        <taxon>Bacillota</taxon>
        <taxon>Clostridia</taxon>
        <taxon>Eubacteriales</taxon>
        <taxon>Oscillospiraceae</taxon>
        <taxon>Sporobacter</taxon>
    </lineage>
</organism>
<evidence type="ECO:0000256" key="1">
    <source>
        <dbReference type="ARBA" id="ARBA00004651"/>
    </source>
</evidence>
<keyword evidence="11" id="KW-1185">Reference proteome</keyword>
<reference evidence="10 11" key="1">
    <citation type="submission" date="2016-11" db="EMBL/GenBank/DDBJ databases">
        <authorList>
            <person name="Jaros S."/>
            <person name="Januszkiewicz K."/>
            <person name="Wedrychowicz H."/>
        </authorList>
    </citation>
    <scope>NUCLEOTIDE SEQUENCE [LARGE SCALE GENOMIC DNA]</scope>
    <source>
        <strain evidence="10 11">DSM 10068</strain>
    </source>
</reference>
<keyword evidence="6 8" id="KW-1133">Transmembrane helix</keyword>
<protein>
    <submittedName>
        <fullName evidence="10">Putative spermidine/putrescine transport system permease protein</fullName>
    </submittedName>
</protein>
<dbReference type="CDD" id="cd06261">
    <property type="entry name" value="TM_PBP2"/>
    <property type="match status" value="1"/>
</dbReference>
<evidence type="ECO:0000256" key="3">
    <source>
        <dbReference type="ARBA" id="ARBA00022448"/>
    </source>
</evidence>
<evidence type="ECO:0000256" key="5">
    <source>
        <dbReference type="ARBA" id="ARBA00022692"/>
    </source>
</evidence>
<feature type="transmembrane region" description="Helical" evidence="8">
    <location>
        <begin position="174"/>
        <end position="196"/>
    </location>
</feature>
<evidence type="ECO:0000256" key="4">
    <source>
        <dbReference type="ARBA" id="ARBA00022475"/>
    </source>
</evidence>
<dbReference type="PROSITE" id="PS50928">
    <property type="entry name" value="ABC_TM1"/>
    <property type="match status" value="1"/>
</dbReference>
<evidence type="ECO:0000256" key="2">
    <source>
        <dbReference type="ARBA" id="ARBA00007069"/>
    </source>
</evidence>
<evidence type="ECO:0000256" key="6">
    <source>
        <dbReference type="ARBA" id="ARBA00022989"/>
    </source>
</evidence>
<evidence type="ECO:0000313" key="11">
    <source>
        <dbReference type="Proteomes" id="UP000183995"/>
    </source>
</evidence>
<feature type="transmembrane region" description="Helical" evidence="8">
    <location>
        <begin position="221"/>
        <end position="244"/>
    </location>
</feature>
<dbReference type="GO" id="GO:0055085">
    <property type="term" value="P:transmembrane transport"/>
    <property type="evidence" value="ECO:0007669"/>
    <property type="project" value="InterPro"/>
</dbReference>